<dbReference type="Pfam" id="PF20167">
    <property type="entry name" value="Transposase_32"/>
    <property type="match status" value="1"/>
</dbReference>
<dbReference type="Proteomes" id="UP000323506">
    <property type="component" value="Chromosome D13"/>
</dbReference>
<reference evidence="2 3" key="1">
    <citation type="submission" date="2019-06" db="EMBL/GenBank/DDBJ databases">
        <title>WGS assembly of Gossypium darwinii.</title>
        <authorList>
            <person name="Chen Z.J."/>
            <person name="Sreedasyam A."/>
            <person name="Ando A."/>
            <person name="Song Q."/>
            <person name="De L."/>
            <person name="Hulse-Kemp A."/>
            <person name="Ding M."/>
            <person name="Ye W."/>
            <person name="Kirkbride R."/>
            <person name="Jenkins J."/>
            <person name="Plott C."/>
            <person name="Lovell J."/>
            <person name="Lin Y.-M."/>
            <person name="Vaughn R."/>
            <person name="Liu B."/>
            <person name="Li W."/>
            <person name="Simpson S."/>
            <person name="Scheffler B."/>
            <person name="Saski C."/>
            <person name="Grover C."/>
            <person name="Hu G."/>
            <person name="Conover J."/>
            <person name="Carlson J."/>
            <person name="Shu S."/>
            <person name="Boston L."/>
            <person name="Williams M."/>
            <person name="Peterson D."/>
            <person name="Mcgee K."/>
            <person name="Jones D."/>
            <person name="Wendel J."/>
            <person name="Stelly D."/>
            <person name="Grimwood J."/>
            <person name="Schmutz J."/>
        </authorList>
    </citation>
    <scope>NUCLEOTIDE SEQUENCE [LARGE SCALE GENOMIC DNA]</scope>
    <source>
        <strain evidence="2">1808015.09</strain>
    </source>
</reference>
<organism evidence="2 3">
    <name type="scientific">Gossypium darwinii</name>
    <name type="common">Darwin's cotton</name>
    <name type="synonym">Gossypium barbadense var. darwinii</name>
    <dbReference type="NCBI Taxonomy" id="34276"/>
    <lineage>
        <taxon>Eukaryota</taxon>
        <taxon>Viridiplantae</taxon>
        <taxon>Streptophyta</taxon>
        <taxon>Embryophyta</taxon>
        <taxon>Tracheophyta</taxon>
        <taxon>Spermatophyta</taxon>
        <taxon>Magnoliopsida</taxon>
        <taxon>eudicotyledons</taxon>
        <taxon>Gunneridae</taxon>
        <taxon>Pentapetalae</taxon>
        <taxon>rosids</taxon>
        <taxon>malvids</taxon>
        <taxon>Malvales</taxon>
        <taxon>Malvaceae</taxon>
        <taxon>Malvoideae</taxon>
        <taxon>Gossypium</taxon>
    </lineage>
</organism>
<dbReference type="EMBL" id="CM017713">
    <property type="protein sequence ID" value="TYG37159.1"/>
    <property type="molecule type" value="Genomic_DNA"/>
</dbReference>
<evidence type="ECO:0000313" key="3">
    <source>
        <dbReference type="Proteomes" id="UP000323506"/>
    </source>
</evidence>
<dbReference type="InterPro" id="IPR046796">
    <property type="entry name" value="Transposase_32_dom"/>
</dbReference>
<gene>
    <name evidence="2" type="ORF">ES288_D13G120000v1</name>
</gene>
<proteinExistence type="predicted"/>
<evidence type="ECO:0000259" key="1">
    <source>
        <dbReference type="Pfam" id="PF20167"/>
    </source>
</evidence>
<dbReference type="AlphaFoldDB" id="A0A5D1ZYC3"/>
<evidence type="ECO:0000313" key="2">
    <source>
        <dbReference type="EMBL" id="TYG37159.1"/>
    </source>
</evidence>
<keyword evidence="3" id="KW-1185">Reference proteome</keyword>
<accession>A0A5D1ZYC3</accession>
<name>A0A5D1ZYC3_GOSDA</name>
<protein>
    <recommendedName>
        <fullName evidence="1">Putative plant transposon protein domain-containing protein</fullName>
    </recommendedName>
</protein>
<feature type="domain" description="Putative plant transposon protein" evidence="1">
    <location>
        <begin position="63"/>
        <end position="241"/>
    </location>
</feature>
<sequence>MSRRRTRSSKTTPDNLILIDEEVKERFDSIFKHQPMMPKKGFNLKSNDVMVVPIPIRKKINALKWELFCDARSLPDDELVREFYASLTTKDVTEVIVQKKTVPLTSKSVNDLFNLPDVEKDEYYPMTNNISWDFLQQVLDFVTNLGSQWIVRKYGSHSCRREYLKPVAKVWFYFVRYNFMPILHSSTISMEQMLLLYTILTEKSINIGKIILKEIHDCAKSKAGSAYFPSLITSLCLRARVKTQANLKGRYVQRLVERVHELNQGE</sequence>